<feature type="compositionally biased region" description="Low complexity" evidence="7">
    <location>
        <begin position="7"/>
        <end position="31"/>
    </location>
</feature>
<evidence type="ECO:0000313" key="10">
    <source>
        <dbReference type="Proteomes" id="UP000820818"/>
    </source>
</evidence>
<comment type="similarity">
    <text evidence="2">Belongs to the NRAMP family.</text>
</comment>
<gene>
    <name evidence="9" type="ORF">GHT06_020119</name>
</gene>
<evidence type="ECO:0000256" key="3">
    <source>
        <dbReference type="ARBA" id="ARBA00022448"/>
    </source>
</evidence>
<dbReference type="Pfam" id="PF01566">
    <property type="entry name" value="Nramp"/>
    <property type="match status" value="1"/>
</dbReference>
<evidence type="ECO:0000256" key="5">
    <source>
        <dbReference type="ARBA" id="ARBA00022989"/>
    </source>
</evidence>
<feature type="transmembrane region" description="Helical" evidence="8">
    <location>
        <begin position="217"/>
        <end position="235"/>
    </location>
</feature>
<dbReference type="NCBIfam" id="NF037982">
    <property type="entry name" value="Nramp_1"/>
    <property type="match status" value="1"/>
</dbReference>
<dbReference type="Proteomes" id="UP000820818">
    <property type="component" value="Linkage Group LG8"/>
</dbReference>
<dbReference type="GO" id="GO:0005384">
    <property type="term" value="F:manganese ion transmembrane transporter activity"/>
    <property type="evidence" value="ECO:0007669"/>
    <property type="project" value="TreeGrafter"/>
</dbReference>
<keyword evidence="6 8" id="KW-0472">Membrane</keyword>
<dbReference type="AlphaFoldDB" id="A0AAD5KM59"/>
<dbReference type="PRINTS" id="PR00447">
    <property type="entry name" value="NATRESASSCMP"/>
</dbReference>
<dbReference type="PANTHER" id="PTHR11706:SF33">
    <property type="entry name" value="NATURAL RESISTANCE-ASSOCIATED MACROPHAGE PROTEIN 2"/>
    <property type="match status" value="1"/>
</dbReference>
<feature type="transmembrane region" description="Helical" evidence="8">
    <location>
        <begin position="389"/>
        <end position="408"/>
    </location>
</feature>
<evidence type="ECO:0000256" key="6">
    <source>
        <dbReference type="ARBA" id="ARBA00023136"/>
    </source>
</evidence>
<feature type="transmembrane region" description="Helical" evidence="8">
    <location>
        <begin position="523"/>
        <end position="545"/>
    </location>
</feature>
<organism evidence="9 10">
    <name type="scientific">Daphnia sinensis</name>
    <dbReference type="NCBI Taxonomy" id="1820382"/>
    <lineage>
        <taxon>Eukaryota</taxon>
        <taxon>Metazoa</taxon>
        <taxon>Ecdysozoa</taxon>
        <taxon>Arthropoda</taxon>
        <taxon>Crustacea</taxon>
        <taxon>Branchiopoda</taxon>
        <taxon>Diplostraca</taxon>
        <taxon>Cladocera</taxon>
        <taxon>Anomopoda</taxon>
        <taxon>Daphniidae</taxon>
        <taxon>Daphnia</taxon>
        <taxon>Daphnia similis group</taxon>
    </lineage>
</organism>
<feature type="transmembrane region" description="Helical" evidence="8">
    <location>
        <begin position="490"/>
        <end position="511"/>
    </location>
</feature>
<dbReference type="PANTHER" id="PTHR11706">
    <property type="entry name" value="SOLUTE CARRIER PROTEIN FAMILY 11 MEMBER"/>
    <property type="match status" value="1"/>
</dbReference>
<evidence type="ECO:0000256" key="8">
    <source>
        <dbReference type="SAM" id="Phobius"/>
    </source>
</evidence>
<protein>
    <submittedName>
        <fullName evidence="9">Uncharacterized protein</fullName>
    </submittedName>
</protein>
<evidence type="ECO:0000313" key="9">
    <source>
        <dbReference type="EMBL" id="KAI9554842.1"/>
    </source>
</evidence>
<name>A0AAD5KM59_9CRUS</name>
<feature type="transmembrane region" description="Helical" evidence="8">
    <location>
        <begin position="429"/>
        <end position="451"/>
    </location>
</feature>
<keyword evidence="10" id="KW-1185">Reference proteome</keyword>
<evidence type="ECO:0000256" key="4">
    <source>
        <dbReference type="ARBA" id="ARBA00022692"/>
    </source>
</evidence>
<dbReference type="EMBL" id="WJBH02000008">
    <property type="protein sequence ID" value="KAI9554842.1"/>
    <property type="molecule type" value="Genomic_DNA"/>
</dbReference>
<proteinExistence type="inferred from homology"/>
<dbReference type="NCBIfam" id="TIGR01197">
    <property type="entry name" value="nramp"/>
    <property type="match status" value="1"/>
</dbReference>
<keyword evidence="5 8" id="KW-1133">Transmembrane helix</keyword>
<evidence type="ECO:0000256" key="7">
    <source>
        <dbReference type="SAM" id="MobiDB-lite"/>
    </source>
</evidence>
<feature type="transmembrane region" description="Helical" evidence="8">
    <location>
        <begin position="457"/>
        <end position="478"/>
    </location>
</feature>
<reference evidence="9 10" key="1">
    <citation type="submission" date="2022-05" db="EMBL/GenBank/DDBJ databases">
        <title>A multi-omics perspective on studying reproductive biology in Daphnia sinensis.</title>
        <authorList>
            <person name="Jia J."/>
        </authorList>
    </citation>
    <scope>NUCLEOTIDE SEQUENCE [LARGE SCALE GENOMIC DNA]</scope>
    <source>
        <strain evidence="9 10">WSL</strain>
    </source>
</reference>
<feature type="compositionally biased region" description="Low complexity" evidence="7">
    <location>
        <begin position="616"/>
        <end position="636"/>
    </location>
</feature>
<accession>A0AAD5KM59</accession>
<evidence type="ECO:0000256" key="1">
    <source>
        <dbReference type="ARBA" id="ARBA00004141"/>
    </source>
</evidence>
<dbReference type="GO" id="GO:0005886">
    <property type="term" value="C:plasma membrane"/>
    <property type="evidence" value="ECO:0007669"/>
    <property type="project" value="TreeGrafter"/>
</dbReference>
<feature type="transmembrane region" description="Helical" evidence="8">
    <location>
        <begin position="116"/>
        <end position="137"/>
    </location>
</feature>
<feature type="region of interest" description="Disordered" evidence="7">
    <location>
        <begin position="598"/>
        <end position="636"/>
    </location>
</feature>
<keyword evidence="3" id="KW-0813">Transport</keyword>
<dbReference type="GO" id="GO:0010008">
    <property type="term" value="C:endosome membrane"/>
    <property type="evidence" value="ECO:0007669"/>
    <property type="project" value="TreeGrafter"/>
</dbReference>
<feature type="transmembrane region" description="Helical" evidence="8">
    <location>
        <begin position="191"/>
        <end position="210"/>
    </location>
</feature>
<dbReference type="GO" id="GO:0015086">
    <property type="term" value="F:cadmium ion transmembrane transporter activity"/>
    <property type="evidence" value="ECO:0007669"/>
    <property type="project" value="TreeGrafter"/>
</dbReference>
<evidence type="ECO:0000256" key="2">
    <source>
        <dbReference type="ARBA" id="ARBA00006670"/>
    </source>
</evidence>
<feature type="region of interest" description="Disordered" evidence="7">
    <location>
        <begin position="1"/>
        <end position="56"/>
    </location>
</feature>
<dbReference type="GO" id="GO:0005381">
    <property type="term" value="F:iron ion transmembrane transporter activity"/>
    <property type="evidence" value="ECO:0007669"/>
    <property type="project" value="TreeGrafter"/>
</dbReference>
<comment type="subcellular location">
    <subcellularLocation>
        <location evidence="1">Membrane</location>
        <topology evidence="1">Multi-pass membrane protein</topology>
    </subcellularLocation>
</comment>
<dbReference type="HAMAP" id="MF_00221">
    <property type="entry name" value="NRAMP"/>
    <property type="match status" value="1"/>
</dbReference>
<keyword evidence="4 8" id="KW-0812">Transmembrane</keyword>
<comment type="caution">
    <text evidence="9">The sequence shown here is derived from an EMBL/GenBank/DDBJ whole genome shotgun (WGS) entry which is preliminary data.</text>
</comment>
<sequence>MESVTISSASGKRASSSSSSSSSSSESGASKLDVSQMDDRGRNNSSYRNEEDDIPPNQTYYADELIEVPDLGKKSFSFRTLWAFTGPGFLMSIAYLDPGNIESDLQSGVVAGYKLLWVLMTATIMGLLVQRLAIRLGMVTGLHLAEMCYKQYPKVPRLILWVMAEIAIIGSDIQEVIGTSLAIYILSDQAVPIWGGVLITVFDTFTFLLLDKYGLRKLELFFGFLITVMAITFGYEYVHDPPPQIEVIKGLFIPGCAGCGPEGVLRAVGIVGAVIMPHNLFLHSALVKSRKVDRKDKHSVQQANMYFFVESCIALMISFIINIFVVCVFAYGLFGKTNQDVQNLCANSTSSSSEQEIEEFFPANNETVDADIYRAGLFLGCKYGDAARYIWAVGILAAGQSSTMTGTYSGQFVMEGFLNLHWARWKRVLLTRTIAIAPTLFLAIFADIQQLTGLNDYLNAVMSLQLPFALIPTLTFTSSPKIMGDFVNGLFNKIILAVLAVIVVSINLFFVVVTINESLPHHWAIYTAFGIFGVLYMTLVGYLVLHLIDSFGGRCCSRLPGIAGLVDQNQYHLTKNEMTEASSLATIHSVGTRLSFDKNGLKHNGGDTNNRDNDSRSCSLRGSHHGSLSGSVHGKF</sequence>
<dbReference type="InterPro" id="IPR001046">
    <property type="entry name" value="NRAMP_fam"/>
</dbReference>
<feature type="transmembrane region" description="Helical" evidence="8">
    <location>
        <begin position="307"/>
        <end position="334"/>
    </location>
</feature>